<organism evidence="1 2">
    <name type="scientific">Salinibacillus aidingensis</name>
    <dbReference type="NCBI Taxonomy" id="237684"/>
    <lineage>
        <taxon>Bacteria</taxon>
        <taxon>Bacillati</taxon>
        <taxon>Bacillota</taxon>
        <taxon>Bacilli</taxon>
        <taxon>Bacillales</taxon>
        <taxon>Bacillaceae</taxon>
        <taxon>Salinibacillus</taxon>
    </lineage>
</organism>
<protein>
    <submittedName>
        <fullName evidence="1">Uncharacterized protein</fullName>
    </submittedName>
</protein>
<gene>
    <name evidence="1" type="ORF">GCM10008986_31760</name>
</gene>
<dbReference type="RefSeq" id="WP_343843228.1">
    <property type="nucleotide sequence ID" value="NZ_BAAADO010000008.1"/>
</dbReference>
<sequence length="119" mass="14271">MGVHQENKKEAHEVRSPLKSEMIEYTQLLEEMKIKISDLPRSSPKNADTRQEAIYMAKMISENKNLSTFVNEKKKLTRKELKQFPVEHHKLLKKYKTYIMAWWIIYAKDFTHIKSYINL</sequence>
<evidence type="ECO:0000313" key="2">
    <source>
        <dbReference type="Proteomes" id="UP001500880"/>
    </source>
</evidence>
<keyword evidence="2" id="KW-1185">Reference proteome</keyword>
<proteinExistence type="predicted"/>
<evidence type="ECO:0000313" key="1">
    <source>
        <dbReference type="EMBL" id="GAA0501867.1"/>
    </source>
</evidence>
<dbReference type="EMBL" id="BAAADO010000008">
    <property type="protein sequence ID" value="GAA0501867.1"/>
    <property type="molecule type" value="Genomic_DNA"/>
</dbReference>
<accession>A0ABP3LM90</accession>
<name>A0ABP3LM90_9BACI</name>
<dbReference type="Proteomes" id="UP001500880">
    <property type="component" value="Unassembled WGS sequence"/>
</dbReference>
<comment type="caution">
    <text evidence="1">The sequence shown here is derived from an EMBL/GenBank/DDBJ whole genome shotgun (WGS) entry which is preliminary data.</text>
</comment>
<reference evidence="2" key="1">
    <citation type="journal article" date="2019" name="Int. J. Syst. Evol. Microbiol.">
        <title>The Global Catalogue of Microorganisms (GCM) 10K type strain sequencing project: providing services to taxonomists for standard genome sequencing and annotation.</title>
        <authorList>
            <consortium name="The Broad Institute Genomics Platform"/>
            <consortium name="The Broad Institute Genome Sequencing Center for Infectious Disease"/>
            <person name="Wu L."/>
            <person name="Ma J."/>
        </authorList>
    </citation>
    <scope>NUCLEOTIDE SEQUENCE [LARGE SCALE GENOMIC DNA]</scope>
    <source>
        <strain evidence="2">JCM 12389</strain>
    </source>
</reference>